<dbReference type="GO" id="GO:0005783">
    <property type="term" value="C:endoplasmic reticulum"/>
    <property type="evidence" value="ECO:0007669"/>
    <property type="project" value="UniProtKB-SubCell"/>
</dbReference>
<dbReference type="AlphaFoldDB" id="R0KKY6"/>
<dbReference type="PANTHER" id="PTHR48182">
    <property type="entry name" value="PROTEIN SERAC1"/>
    <property type="match status" value="1"/>
</dbReference>
<dbReference type="Proteomes" id="UP000016935">
    <property type="component" value="Unassembled WGS sequence"/>
</dbReference>
<protein>
    <submittedName>
        <fullName evidence="7">Uncharacterized protein</fullName>
    </submittedName>
</protein>
<dbReference type="PANTHER" id="PTHR48182:SF2">
    <property type="entry name" value="PROTEIN SERAC1"/>
    <property type="match status" value="1"/>
</dbReference>
<keyword evidence="8" id="KW-1185">Reference proteome</keyword>
<keyword evidence="5" id="KW-0496">Mitochondrion</keyword>
<dbReference type="Gene3D" id="3.40.50.300">
    <property type="entry name" value="P-loop containing nucleotide triphosphate hydrolases"/>
    <property type="match status" value="1"/>
</dbReference>
<keyword evidence="6" id="KW-0472">Membrane</keyword>
<dbReference type="OrthoDB" id="5086500at2759"/>
<dbReference type="GO" id="GO:0005739">
    <property type="term" value="C:mitochondrion"/>
    <property type="evidence" value="ECO:0007669"/>
    <property type="project" value="UniProtKB-SubCell"/>
</dbReference>
<dbReference type="eggNOG" id="KOG2029">
    <property type="taxonomic scope" value="Eukaryota"/>
</dbReference>
<dbReference type="GeneID" id="19401966"/>
<dbReference type="InterPro" id="IPR029058">
    <property type="entry name" value="AB_hydrolase_fold"/>
</dbReference>
<evidence type="ECO:0000256" key="1">
    <source>
        <dbReference type="ARBA" id="ARBA00004173"/>
    </source>
</evidence>
<evidence type="ECO:0000313" key="8">
    <source>
        <dbReference type="Proteomes" id="UP000016935"/>
    </source>
</evidence>
<evidence type="ECO:0000256" key="3">
    <source>
        <dbReference type="ARBA" id="ARBA00004370"/>
    </source>
</evidence>
<dbReference type="SUPFAM" id="SSF53474">
    <property type="entry name" value="alpha/beta-Hydrolases"/>
    <property type="match status" value="1"/>
</dbReference>
<dbReference type="Gene3D" id="3.40.50.1820">
    <property type="entry name" value="alpha/beta hydrolase"/>
    <property type="match status" value="1"/>
</dbReference>
<gene>
    <name evidence="7" type="ORF">SETTUDRAFT_183144</name>
</gene>
<dbReference type="RefSeq" id="XP_008022734.1">
    <property type="nucleotide sequence ID" value="XM_008024543.1"/>
</dbReference>
<dbReference type="InterPro" id="IPR027417">
    <property type="entry name" value="P-loop_NTPase"/>
</dbReference>
<evidence type="ECO:0000256" key="2">
    <source>
        <dbReference type="ARBA" id="ARBA00004240"/>
    </source>
</evidence>
<dbReference type="EMBL" id="KB908504">
    <property type="protein sequence ID" value="EOA89814.1"/>
    <property type="molecule type" value="Genomic_DNA"/>
</dbReference>
<accession>R0KKY6</accession>
<dbReference type="SUPFAM" id="SSF52540">
    <property type="entry name" value="P-loop containing nucleoside triphosphate hydrolases"/>
    <property type="match status" value="1"/>
</dbReference>
<keyword evidence="4" id="KW-0256">Endoplasmic reticulum</keyword>
<evidence type="ECO:0000256" key="6">
    <source>
        <dbReference type="ARBA" id="ARBA00023136"/>
    </source>
</evidence>
<organism evidence="7 8">
    <name type="scientific">Exserohilum turcicum (strain 28A)</name>
    <name type="common">Northern leaf blight fungus</name>
    <name type="synonym">Setosphaeria turcica</name>
    <dbReference type="NCBI Taxonomy" id="671987"/>
    <lineage>
        <taxon>Eukaryota</taxon>
        <taxon>Fungi</taxon>
        <taxon>Dikarya</taxon>
        <taxon>Ascomycota</taxon>
        <taxon>Pezizomycotina</taxon>
        <taxon>Dothideomycetes</taxon>
        <taxon>Pleosporomycetidae</taxon>
        <taxon>Pleosporales</taxon>
        <taxon>Pleosporineae</taxon>
        <taxon>Pleosporaceae</taxon>
        <taxon>Exserohilum</taxon>
    </lineage>
</organism>
<name>R0KKY6_EXST2</name>
<dbReference type="HOGENOM" id="CLU_470229_0_0_1"/>
<comment type="subcellular location">
    <subcellularLocation>
        <location evidence="2">Endoplasmic reticulum</location>
    </subcellularLocation>
    <subcellularLocation>
        <location evidence="3">Membrane</location>
    </subcellularLocation>
    <subcellularLocation>
        <location evidence="1">Mitochondrion</location>
    </subcellularLocation>
</comment>
<dbReference type="GO" id="GO:0016020">
    <property type="term" value="C:membrane"/>
    <property type="evidence" value="ECO:0007669"/>
    <property type="project" value="UniProtKB-SubCell"/>
</dbReference>
<evidence type="ECO:0000256" key="4">
    <source>
        <dbReference type="ARBA" id="ARBA00022824"/>
    </source>
</evidence>
<evidence type="ECO:0000256" key="5">
    <source>
        <dbReference type="ARBA" id="ARBA00023128"/>
    </source>
</evidence>
<evidence type="ECO:0000313" key="7">
    <source>
        <dbReference type="EMBL" id="EOA89814.1"/>
    </source>
</evidence>
<reference evidence="7 8" key="2">
    <citation type="journal article" date="2013" name="PLoS Genet.">
        <title>Comparative genome structure, secondary metabolite, and effector coding capacity across Cochliobolus pathogens.</title>
        <authorList>
            <person name="Condon B.J."/>
            <person name="Leng Y."/>
            <person name="Wu D."/>
            <person name="Bushley K.E."/>
            <person name="Ohm R.A."/>
            <person name="Otillar R."/>
            <person name="Martin J."/>
            <person name="Schackwitz W."/>
            <person name="Grimwood J."/>
            <person name="MohdZainudin N."/>
            <person name="Xue C."/>
            <person name="Wang R."/>
            <person name="Manning V.A."/>
            <person name="Dhillon B."/>
            <person name="Tu Z.J."/>
            <person name="Steffenson B.J."/>
            <person name="Salamov A."/>
            <person name="Sun H."/>
            <person name="Lowry S."/>
            <person name="LaButti K."/>
            <person name="Han J."/>
            <person name="Copeland A."/>
            <person name="Lindquist E."/>
            <person name="Barry K."/>
            <person name="Schmutz J."/>
            <person name="Baker S.E."/>
            <person name="Ciuffetti L.M."/>
            <person name="Grigoriev I.V."/>
            <person name="Zhong S."/>
            <person name="Turgeon B.G."/>
        </authorList>
    </citation>
    <scope>NUCLEOTIDE SEQUENCE [LARGE SCALE GENOMIC DNA]</scope>
    <source>
        <strain evidence="8">28A</strain>
    </source>
</reference>
<sequence>MKKSKQTVRLTDVEEDVTTEQIQTQAQADLEVKHSFWKPWLKTSSRQSSDNIIASSLAQQKGCKTATITFTSSAIKERALENAQKRRNKTRKGAYIDDDFRGITVLHSGSSGQQVDLDICAVHGLNGHAFDTWMSETQMWLRDHLPNHPDFRNSRIMTYGYDTQLFNGKGTRSRFEDYADQLLVLLGNERTTAQERARPIMFLCHSMGGLIARLAMVRYEKYPRLHPDVSLGPRGLLLLSTPNAGALDAQWSDLSLALGDVLGLRRSLIDELKVLNPHHIDAVNDWETLQYKPLVRCYCESSSTALAPGWTGTSRQVVTATSAGFLTNTATQLPETDHHSVCKFEKRISPAFDMVKAGLCQMRADLLSAANQVPSTAANVYRVGRPEVTAPSYPLPKPFVFDHGFRKASCNVVQRSELLEKAAKTISDSALSQFMLILTGIAGSGKTELLLDYVKQRSSESNVVILPASTYKGLREKLEQYALMFGHDAMPHHGAIGPRALDRWRSYTLTVQADFFLAWTSTMESDCIIILDELDDIKDASDIARDLPRTARVVVSTRNPSVSNSSYNLDFAVSTFSCSI</sequence>
<proteinExistence type="predicted"/>
<reference evidence="7 8" key="1">
    <citation type="journal article" date="2012" name="PLoS Pathog.">
        <title>Diverse lifestyles and strategies of plant pathogenesis encoded in the genomes of eighteen Dothideomycetes fungi.</title>
        <authorList>
            <person name="Ohm R.A."/>
            <person name="Feau N."/>
            <person name="Henrissat B."/>
            <person name="Schoch C.L."/>
            <person name="Horwitz B.A."/>
            <person name="Barry K.W."/>
            <person name="Condon B.J."/>
            <person name="Copeland A.C."/>
            <person name="Dhillon B."/>
            <person name="Glaser F."/>
            <person name="Hesse C.N."/>
            <person name="Kosti I."/>
            <person name="LaButti K."/>
            <person name="Lindquist E.A."/>
            <person name="Lucas S."/>
            <person name="Salamov A.A."/>
            <person name="Bradshaw R.E."/>
            <person name="Ciuffetti L."/>
            <person name="Hamelin R.C."/>
            <person name="Kema G.H.J."/>
            <person name="Lawrence C."/>
            <person name="Scott J.A."/>
            <person name="Spatafora J.W."/>
            <person name="Turgeon B.G."/>
            <person name="de Wit P.J.G.M."/>
            <person name="Zhong S."/>
            <person name="Goodwin S.B."/>
            <person name="Grigoriev I.V."/>
        </authorList>
    </citation>
    <scope>NUCLEOTIDE SEQUENCE [LARGE SCALE GENOMIC DNA]</scope>
    <source>
        <strain evidence="8">28A</strain>
    </source>
</reference>
<dbReference type="InterPro" id="IPR052374">
    <property type="entry name" value="SERAC1"/>
</dbReference>